<evidence type="ECO:0000313" key="1">
    <source>
        <dbReference type="EMBL" id="MBW0568673.1"/>
    </source>
</evidence>
<gene>
    <name evidence="1" type="ORF">O181_108388</name>
</gene>
<dbReference type="EMBL" id="AVOT02083067">
    <property type="protein sequence ID" value="MBW0568673.1"/>
    <property type="molecule type" value="Genomic_DNA"/>
</dbReference>
<name>A0A9Q3JSQ5_9BASI</name>
<reference evidence="1" key="1">
    <citation type="submission" date="2021-03" db="EMBL/GenBank/DDBJ databases">
        <title>Draft genome sequence of rust myrtle Austropuccinia psidii MF-1, a brazilian biotype.</title>
        <authorList>
            <person name="Quecine M.C."/>
            <person name="Pachon D.M.R."/>
            <person name="Bonatelli M.L."/>
            <person name="Correr F.H."/>
            <person name="Franceschini L.M."/>
            <person name="Leite T.F."/>
            <person name="Margarido G.R.A."/>
            <person name="Almeida C.A."/>
            <person name="Ferrarezi J.A."/>
            <person name="Labate C.A."/>
        </authorList>
    </citation>
    <scope>NUCLEOTIDE SEQUENCE</scope>
    <source>
        <strain evidence="1">MF-1</strain>
    </source>
</reference>
<dbReference type="Proteomes" id="UP000765509">
    <property type="component" value="Unassembled WGS sequence"/>
</dbReference>
<feature type="non-terminal residue" evidence="1">
    <location>
        <position position="1"/>
    </location>
</feature>
<proteinExistence type="predicted"/>
<sequence>CRISAITTFQQVASAGAYDYMAMNHISILDSALLQRTYDHYVHFVVKSRFDRKQRMAGAMKQQAQKKAVNKNHARLRDARLDYAILTKLPMRYFTIIQELGANSEDESVEGKNFRVIPKLPYHSLKANIFFAGWMLPWKTMTRV</sequence>
<accession>A0A9Q3JSQ5</accession>
<comment type="caution">
    <text evidence="1">The sequence shown here is derived from an EMBL/GenBank/DDBJ whole genome shotgun (WGS) entry which is preliminary data.</text>
</comment>
<evidence type="ECO:0000313" key="2">
    <source>
        <dbReference type="Proteomes" id="UP000765509"/>
    </source>
</evidence>
<keyword evidence="2" id="KW-1185">Reference proteome</keyword>
<dbReference type="OrthoDB" id="2517477at2759"/>
<dbReference type="AlphaFoldDB" id="A0A9Q3JSQ5"/>
<protein>
    <submittedName>
        <fullName evidence="1">Uncharacterized protein</fullName>
    </submittedName>
</protein>
<organism evidence="1 2">
    <name type="scientific">Austropuccinia psidii MF-1</name>
    <dbReference type="NCBI Taxonomy" id="1389203"/>
    <lineage>
        <taxon>Eukaryota</taxon>
        <taxon>Fungi</taxon>
        <taxon>Dikarya</taxon>
        <taxon>Basidiomycota</taxon>
        <taxon>Pucciniomycotina</taxon>
        <taxon>Pucciniomycetes</taxon>
        <taxon>Pucciniales</taxon>
        <taxon>Sphaerophragmiaceae</taxon>
        <taxon>Austropuccinia</taxon>
    </lineage>
</organism>